<evidence type="ECO:0000256" key="1">
    <source>
        <dbReference type="ARBA" id="ARBA00004123"/>
    </source>
</evidence>
<feature type="domain" description="Myb-like" evidence="5">
    <location>
        <begin position="9"/>
        <end position="61"/>
    </location>
</feature>
<protein>
    <submittedName>
        <fullName evidence="8">Anthocyanin regulatory C1 protein-like</fullName>
    </submittedName>
</protein>
<dbReference type="Gene3D" id="1.10.10.60">
    <property type="entry name" value="Homeodomain-like"/>
    <property type="match status" value="2"/>
</dbReference>
<organism evidence="7 8">
    <name type="scientific">Durio zibethinus</name>
    <name type="common">Durian</name>
    <dbReference type="NCBI Taxonomy" id="66656"/>
    <lineage>
        <taxon>Eukaryota</taxon>
        <taxon>Viridiplantae</taxon>
        <taxon>Streptophyta</taxon>
        <taxon>Embryophyta</taxon>
        <taxon>Tracheophyta</taxon>
        <taxon>Spermatophyta</taxon>
        <taxon>Magnoliopsida</taxon>
        <taxon>eudicotyledons</taxon>
        <taxon>Gunneridae</taxon>
        <taxon>Pentapetalae</taxon>
        <taxon>rosids</taxon>
        <taxon>malvids</taxon>
        <taxon>Malvales</taxon>
        <taxon>Malvaceae</taxon>
        <taxon>Helicteroideae</taxon>
        <taxon>Durio</taxon>
    </lineage>
</organism>
<comment type="subcellular location">
    <subcellularLocation>
        <location evidence="1">Nucleus</location>
    </subcellularLocation>
</comment>
<evidence type="ECO:0000256" key="2">
    <source>
        <dbReference type="ARBA" id="ARBA00022737"/>
    </source>
</evidence>
<dbReference type="PANTHER" id="PTHR47999">
    <property type="entry name" value="TRANSCRIPTION FACTOR MYB8-RELATED-RELATED"/>
    <property type="match status" value="1"/>
</dbReference>
<dbReference type="CDD" id="cd00167">
    <property type="entry name" value="SANT"/>
    <property type="match status" value="2"/>
</dbReference>
<evidence type="ECO:0000256" key="3">
    <source>
        <dbReference type="ARBA" id="ARBA00023125"/>
    </source>
</evidence>
<name>A0A6P5YKC1_DURZI</name>
<dbReference type="KEGG" id="dzi:111292714"/>
<dbReference type="GeneID" id="111292714"/>
<feature type="domain" description="HTH myb-type" evidence="6">
    <location>
        <begin position="62"/>
        <end position="116"/>
    </location>
</feature>
<feature type="domain" description="Myb-like" evidence="5">
    <location>
        <begin position="62"/>
        <end position="112"/>
    </location>
</feature>
<dbReference type="AlphaFoldDB" id="A0A6P5YKC1"/>
<evidence type="ECO:0000313" key="8">
    <source>
        <dbReference type="RefSeq" id="XP_022740964.1"/>
    </source>
</evidence>
<dbReference type="PROSITE" id="PS50090">
    <property type="entry name" value="MYB_LIKE"/>
    <property type="match status" value="2"/>
</dbReference>
<feature type="domain" description="HTH myb-type" evidence="6">
    <location>
        <begin position="9"/>
        <end position="61"/>
    </location>
</feature>
<dbReference type="InterPro" id="IPR017930">
    <property type="entry name" value="Myb_dom"/>
</dbReference>
<accession>A0A6P5YKC1</accession>
<sequence length="265" mass="30639">MGRKPCCFKEGVNRGAWSLQEDKILTNYIELHGEGKWRSLPQKACLNRCGKSCRLRWMNYLRQGIKRGNISPEEEDLIVRLHRLLGNRWSLIAGRLPGRTDNEIKNYWNSVLSKKVNGDVSKRSNKQLYECVSKESVENYRSGITTNVIAPKATRCTKMLLSLDKGKHLMNDQCHPPASTIVDDDELKLESHNEVHEMPYVEDEPLIDNVLTMPNAFDYLDFSQTRINDIFEKSNMLETDLAPMFEMEFENLASLLGLEDEWRDV</sequence>
<dbReference type="OrthoDB" id="2143914at2759"/>
<evidence type="ECO:0000259" key="6">
    <source>
        <dbReference type="PROSITE" id="PS51294"/>
    </source>
</evidence>
<dbReference type="RefSeq" id="XP_022740964.1">
    <property type="nucleotide sequence ID" value="XM_022885229.1"/>
</dbReference>
<keyword evidence="3" id="KW-0238">DNA-binding</keyword>
<dbReference type="FunFam" id="1.10.10.60:FF:000001">
    <property type="entry name" value="MYB-related transcription factor"/>
    <property type="match status" value="1"/>
</dbReference>
<proteinExistence type="predicted"/>
<dbReference type="InterPro" id="IPR015495">
    <property type="entry name" value="Myb_TF_plants"/>
</dbReference>
<dbReference type="PANTHER" id="PTHR47999:SF96">
    <property type="entry name" value="TRANSCRIPTION REPRESSOR MYB6-LIKE"/>
    <property type="match status" value="1"/>
</dbReference>
<gene>
    <name evidence="8" type="primary">LOC111292714</name>
</gene>
<evidence type="ECO:0000256" key="4">
    <source>
        <dbReference type="ARBA" id="ARBA00023242"/>
    </source>
</evidence>
<keyword evidence="4" id="KW-0539">Nucleus</keyword>
<keyword evidence="7" id="KW-1185">Reference proteome</keyword>
<keyword evidence="2" id="KW-0677">Repeat</keyword>
<evidence type="ECO:0000313" key="7">
    <source>
        <dbReference type="Proteomes" id="UP000515121"/>
    </source>
</evidence>
<dbReference type="GO" id="GO:0003677">
    <property type="term" value="F:DNA binding"/>
    <property type="evidence" value="ECO:0007669"/>
    <property type="project" value="UniProtKB-KW"/>
</dbReference>
<dbReference type="InterPro" id="IPR001005">
    <property type="entry name" value="SANT/Myb"/>
</dbReference>
<dbReference type="InterPro" id="IPR009057">
    <property type="entry name" value="Homeodomain-like_sf"/>
</dbReference>
<evidence type="ECO:0000259" key="5">
    <source>
        <dbReference type="PROSITE" id="PS50090"/>
    </source>
</evidence>
<reference evidence="8" key="1">
    <citation type="submission" date="2025-08" db="UniProtKB">
        <authorList>
            <consortium name="RefSeq"/>
        </authorList>
    </citation>
    <scope>IDENTIFICATION</scope>
    <source>
        <tissue evidence="8">Fruit stalk</tissue>
    </source>
</reference>
<dbReference type="GO" id="GO:0005634">
    <property type="term" value="C:nucleus"/>
    <property type="evidence" value="ECO:0007669"/>
    <property type="project" value="UniProtKB-SubCell"/>
</dbReference>
<dbReference type="Pfam" id="PF00249">
    <property type="entry name" value="Myb_DNA-binding"/>
    <property type="match status" value="2"/>
</dbReference>
<dbReference type="Proteomes" id="UP000515121">
    <property type="component" value="Unplaced"/>
</dbReference>
<dbReference type="SMART" id="SM00717">
    <property type="entry name" value="SANT"/>
    <property type="match status" value="2"/>
</dbReference>
<dbReference type="SUPFAM" id="SSF46689">
    <property type="entry name" value="Homeodomain-like"/>
    <property type="match status" value="1"/>
</dbReference>
<dbReference type="PROSITE" id="PS51294">
    <property type="entry name" value="HTH_MYB"/>
    <property type="match status" value="2"/>
</dbReference>